<reference evidence="2" key="1">
    <citation type="journal article" date="2019" name="Int. J. Syst. Evol. Microbiol.">
        <title>The Global Catalogue of Microorganisms (GCM) 10K type strain sequencing project: providing services to taxonomists for standard genome sequencing and annotation.</title>
        <authorList>
            <consortium name="The Broad Institute Genomics Platform"/>
            <consortium name="The Broad Institute Genome Sequencing Center for Infectious Disease"/>
            <person name="Wu L."/>
            <person name="Ma J."/>
        </authorList>
    </citation>
    <scope>NUCLEOTIDE SEQUENCE [LARGE SCALE GENOMIC DNA]</scope>
    <source>
        <strain evidence="2">JCM 16601</strain>
    </source>
</reference>
<comment type="caution">
    <text evidence="1">The sequence shown here is derived from an EMBL/GenBank/DDBJ whole genome shotgun (WGS) entry which is preliminary data.</text>
</comment>
<sequence length="49" mass="5485">MGSLSKHAGKGLCARVFDRLRLTSLLTSKTKYVIARHEAIPDYADPLRK</sequence>
<protein>
    <submittedName>
        <fullName evidence="1">Uncharacterized protein</fullName>
    </submittedName>
</protein>
<dbReference type="Proteomes" id="UP001500742">
    <property type="component" value="Unassembled WGS sequence"/>
</dbReference>
<name>A0ABP7PDJ2_9SPHI</name>
<dbReference type="EMBL" id="BAAAZC010000007">
    <property type="protein sequence ID" value="GAA3963790.1"/>
    <property type="molecule type" value="Genomic_DNA"/>
</dbReference>
<accession>A0ABP7PDJ2</accession>
<evidence type="ECO:0000313" key="2">
    <source>
        <dbReference type="Proteomes" id="UP001500742"/>
    </source>
</evidence>
<organism evidence="1 2">
    <name type="scientific">Mucilaginibacter dorajii</name>
    <dbReference type="NCBI Taxonomy" id="692994"/>
    <lineage>
        <taxon>Bacteria</taxon>
        <taxon>Pseudomonadati</taxon>
        <taxon>Bacteroidota</taxon>
        <taxon>Sphingobacteriia</taxon>
        <taxon>Sphingobacteriales</taxon>
        <taxon>Sphingobacteriaceae</taxon>
        <taxon>Mucilaginibacter</taxon>
    </lineage>
</organism>
<gene>
    <name evidence="1" type="ORF">GCM10022210_10050</name>
</gene>
<evidence type="ECO:0000313" key="1">
    <source>
        <dbReference type="EMBL" id="GAA3963790.1"/>
    </source>
</evidence>
<proteinExistence type="predicted"/>
<keyword evidence="2" id="KW-1185">Reference proteome</keyword>